<protein>
    <submittedName>
        <fullName evidence="4">PEPxxWA-CTERM sorting domain-containing protein</fullName>
    </submittedName>
</protein>
<proteinExistence type="predicted"/>
<evidence type="ECO:0000256" key="1">
    <source>
        <dbReference type="SAM" id="Phobius"/>
    </source>
</evidence>
<evidence type="ECO:0000256" key="2">
    <source>
        <dbReference type="SAM" id="SignalP"/>
    </source>
</evidence>
<name>A0ABY5MTK3_9SPHN</name>
<sequence>MRNWLLTAAVCLLGMASPASAALTQLTISGTATGTQTIIKCPPGAPTSCFTSYPSGNLTQSYAANFSQTILPIDLKEGDNSFTYGSVGTIGYYSGIINFSGGVLTGRNLFYSYEDPGVRTITLNSSYINASARSFSVAAVTAVPEPGTWALMLVGFLAVGSALRRKPRRTLLPA</sequence>
<reference evidence="4 5" key="1">
    <citation type="submission" date="2022-05" db="EMBL/GenBank/DDBJ databases">
        <title>S8-45 Sphingomonas ultraviolaceadurans.</title>
        <authorList>
            <person name="Liu Y."/>
        </authorList>
    </citation>
    <scope>NUCLEOTIDE SEQUENCE [LARGE SCALE GENOMIC DNA]</scope>
    <source>
        <strain evidence="4 5">S8-45</strain>
    </source>
</reference>
<keyword evidence="1" id="KW-0472">Membrane</keyword>
<keyword evidence="2" id="KW-0732">Signal</keyword>
<feature type="chain" id="PRO_5046289164" evidence="2">
    <location>
        <begin position="22"/>
        <end position="174"/>
    </location>
</feature>
<feature type="transmembrane region" description="Helical" evidence="1">
    <location>
        <begin position="146"/>
        <end position="163"/>
    </location>
</feature>
<dbReference type="EMBL" id="CP097253">
    <property type="protein sequence ID" value="UUR07824.1"/>
    <property type="molecule type" value="Genomic_DNA"/>
</dbReference>
<evidence type="ECO:0000259" key="3">
    <source>
        <dbReference type="Pfam" id="PF07589"/>
    </source>
</evidence>
<accession>A0ABY5MTK3</accession>
<organism evidence="4 5">
    <name type="scientific">Sphingomonas glaciei</name>
    <dbReference type="NCBI Taxonomy" id="2938948"/>
    <lineage>
        <taxon>Bacteria</taxon>
        <taxon>Pseudomonadati</taxon>
        <taxon>Pseudomonadota</taxon>
        <taxon>Alphaproteobacteria</taxon>
        <taxon>Sphingomonadales</taxon>
        <taxon>Sphingomonadaceae</taxon>
        <taxon>Sphingomonas</taxon>
    </lineage>
</organism>
<keyword evidence="5" id="KW-1185">Reference proteome</keyword>
<dbReference type="RefSeq" id="WP_249503613.1">
    <property type="nucleotide sequence ID" value="NZ_CP097253.1"/>
</dbReference>
<dbReference type="Proteomes" id="UP000831921">
    <property type="component" value="Chromosome"/>
</dbReference>
<feature type="signal peptide" evidence="2">
    <location>
        <begin position="1"/>
        <end position="21"/>
    </location>
</feature>
<dbReference type="NCBIfam" id="TIGR02595">
    <property type="entry name" value="PEP_CTERM"/>
    <property type="match status" value="1"/>
</dbReference>
<keyword evidence="1" id="KW-1133">Transmembrane helix</keyword>
<keyword evidence="1" id="KW-0812">Transmembrane</keyword>
<gene>
    <name evidence="4" type="ORF">M1K48_12955</name>
</gene>
<feature type="domain" description="Ice-binding protein C-terminal" evidence="3">
    <location>
        <begin position="142"/>
        <end position="166"/>
    </location>
</feature>
<dbReference type="InterPro" id="IPR013424">
    <property type="entry name" value="Ice-binding_C"/>
</dbReference>
<evidence type="ECO:0000313" key="4">
    <source>
        <dbReference type="EMBL" id="UUR07824.1"/>
    </source>
</evidence>
<evidence type="ECO:0000313" key="5">
    <source>
        <dbReference type="Proteomes" id="UP000831921"/>
    </source>
</evidence>
<dbReference type="NCBIfam" id="NF035944">
    <property type="entry name" value="PEPxxWA-CTERM"/>
    <property type="match status" value="1"/>
</dbReference>
<dbReference type="Pfam" id="PF07589">
    <property type="entry name" value="PEP-CTERM"/>
    <property type="match status" value="1"/>
</dbReference>